<proteinExistence type="predicted"/>
<comment type="caution">
    <text evidence="1">The sequence shown here is derived from an EMBL/GenBank/DDBJ whole genome shotgun (WGS) entry which is preliminary data.</text>
</comment>
<dbReference type="EMBL" id="JAFEMO010000007">
    <property type="protein sequence ID" value="KAH7568385.1"/>
    <property type="molecule type" value="Genomic_DNA"/>
</dbReference>
<organism evidence="1 2">
    <name type="scientific">Xanthoceras sorbifolium</name>
    <dbReference type="NCBI Taxonomy" id="99658"/>
    <lineage>
        <taxon>Eukaryota</taxon>
        <taxon>Viridiplantae</taxon>
        <taxon>Streptophyta</taxon>
        <taxon>Embryophyta</taxon>
        <taxon>Tracheophyta</taxon>
        <taxon>Spermatophyta</taxon>
        <taxon>Magnoliopsida</taxon>
        <taxon>eudicotyledons</taxon>
        <taxon>Gunneridae</taxon>
        <taxon>Pentapetalae</taxon>
        <taxon>rosids</taxon>
        <taxon>malvids</taxon>
        <taxon>Sapindales</taxon>
        <taxon>Sapindaceae</taxon>
        <taxon>Xanthoceroideae</taxon>
        <taxon>Xanthoceras</taxon>
    </lineage>
</organism>
<gene>
    <name evidence="1" type="ORF">JRO89_XS07G0285100</name>
</gene>
<evidence type="ECO:0000313" key="1">
    <source>
        <dbReference type="EMBL" id="KAH7568385.1"/>
    </source>
</evidence>
<dbReference type="Proteomes" id="UP000827721">
    <property type="component" value="Unassembled WGS sequence"/>
</dbReference>
<dbReference type="InterPro" id="IPR044974">
    <property type="entry name" value="Disease_R_plants"/>
</dbReference>
<dbReference type="PANTHER" id="PTHR11017">
    <property type="entry name" value="LEUCINE-RICH REPEAT-CONTAINING PROTEIN"/>
    <property type="match status" value="1"/>
</dbReference>
<name>A0ABQ8HVI8_9ROSI</name>
<sequence>MGWEIVREQHRNEPGKWSRLWLPNHGTQAVEGIMINMPKQQGILQLNGKSFLNMGNLRLLKISNVQLSDELEYLSNELRLLKWRGYPSHTLPSVISNPTNVNEFEVRCSFTMKARTYVFGFAIASFTVMESDHLWLGYVSLEEINKRHSDQSENLSIASCIHAEFLFMGREYTYWNGNTVKRCGIRLLYKQDLENFDEGLQAMEDSIFEQKHDVCNASSISQLHMETPSVLEGNIKNCLFFQGLQQTLSIFHQTPALEQDVYAACSLMLIVPSLELVDSDESLECESAMVKKVPNGMYLLTEQISGIVQNKELLRCAYVASLPQVSD</sequence>
<keyword evidence="2" id="KW-1185">Reference proteome</keyword>
<protein>
    <submittedName>
        <fullName evidence="1">Uncharacterized protein</fullName>
    </submittedName>
</protein>
<accession>A0ABQ8HVI8</accession>
<evidence type="ECO:0000313" key="2">
    <source>
        <dbReference type="Proteomes" id="UP000827721"/>
    </source>
</evidence>
<reference evidence="1 2" key="1">
    <citation type="submission" date="2021-02" db="EMBL/GenBank/DDBJ databases">
        <title>Plant Genome Project.</title>
        <authorList>
            <person name="Zhang R.-G."/>
        </authorList>
    </citation>
    <scope>NUCLEOTIDE SEQUENCE [LARGE SCALE GENOMIC DNA]</scope>
    <source>
        <tissue evidence="1">Leaves</tissue>
    </source>
</reference>
<dbReference type="PANTHER" id="PTHR11017:SF573">
    <property type="entry name" value="ADP-RIBOSYL CYCLASE_CYCLIC ADP-RIBOSE HYDROLASE"/>
    <property type="match status" value="1"/>
</dbReference>